<sequence>MQRRATCFCFVLQFPSFQTGCFTVHVFSSSSFFICHLGRKASWRVFLTIVLLDSNDSLSTKLWFFWSILYGYIGCWGIILDESTVTQTLLTVNSPIK</sequence>
<gene>
    <name evidence="2" type="ORF">N7472_008475</name>
</gene>
<keyword evidence="1" id="KW-1133">Transmembrane helix</keyword>
<keyword evidence="1" id="KW-0812">Transmembrane</keyword>
<evidence type="ECO:0000256" key="1">
    <source>
        <dbReference type="SAM" id="Phobius"/>
    </source>
</evidence>
<accession>A0A9W9M4K2</accession>
<organism evidence="2 3">
    <name type="scientific">Penicillium cf. griseofulvum</name>
    <dbReference type="NCBI Taxonomy" id="2972120"/>
    <lineage>
        <taxon>Eukaryota</taxon>
        <taxon>Fungi</taxon>
        <taxon>Dikarya</taxon>
        <taxon>Ascomycota</taxon>
        <taxon>Pezizomycotina</taxon>
        <taxon>Eurotiomycetes</taxon>
        <taxon>Eurotiomycetidae</taxon>
        <taxon>Eurotiales</taxon>
        <taxon>Aspergillaceae</taxon>
        <taxon>Penicillium</taxon>
    </lineage>
</organism>
<dbReference type="EMBL" id="JAPQKP010000005">
    <property type="protein sequence ID" value="KAJ5189461.1"/>
    <property type="molecule type" value="Genomic_DNA"/>
</dbReference>
<evidence type="ECO:0000313" key="2">
    <source>
        <dbReference type="EMBL" id="KAJ5189461.1"/>
    </source>
</evidence>
<comment type="caution">
    <text evidence="2">The sequence shown here is derived from an EMBL/GenBank/DDBJ whole genome shotgun (WGS) entry which is preliminary data.</text>
</comment>
<reference evidence="2" key="2">
    <citation type="journal article" date="2023" name="IMA Fungus">
        <title>Comparative genomic study of the Penicillium genus elucidates a diverse pangenome and 15 lateral gene transfer events.</title>
        <authorList>
            <person name="Petersen C."/>
            <person name="Sorensen T."/>
            <person name="Nielsen M.R."/>
            <person name="Sondergaard T.E."/>
            <person name="Sorensen J.L."/>
            <person name="Fitzpatrick D.A."/>
            <person name="Frisvad J.C."/>
            <person name="Nielsen K.L."/>
        </authorList>
    </citation>
    <scope>NUCLEOTIDE SEQUENCE</scope>
    <source>
        <strain evidence="2">IBT 16849</strain>
    </source>
</reference>
<reference evidence="2" key="1">
    <citation type="submission" date="2022-11" db="EMBL/GenBank/DDBJ databases">
        <authorList>
            <person name="Petersen C."/>
        </authorList>
    </citation>
    <scope>NUCLEOTIDE SEQUENCE</scope>
    <source>
        <strain evidence="2">IBT 16849</strain>
    </source>
</reference>
<name>A0A9W9M4K2_9EURO</name>
<protein>
    <submittedName>
        <fullName evidence="2">Uncharacterized protein</fullName>
    </submittedName>
</protein>
<feature type="transmembrane region" description="Helical" evidence="1">
    <location>
        <begin position="62"/>
        <end position="80"/>
    </location>
</feature>
<keyword evidence="1" id="KW-0472">Membrane</keyword>
<dbReference type="Proteomes" id="UP001150879">
    <property type="component" value="Unassembled WGS sequence"/>
</dbReference>
<proteinExistence type="predicted"/>
<keyword evidence="3" id="KW-1185">Reference proteome</keyword>
<dbReference type="AlphaFoldDB" id="A0A9W9M4K2"/>
<evidence type="ECO:0000313" key="3">
    <source>
        <dbReference type="Proteomes" id="UP001150879"/>
    </source>
</evidence>